<dbReference type="PROSITE" id="PS51720">
    <property type="entry name" value="G_AIG1"/>
    <property type="match status" value="2"/>
</dbReference>
<accession>L5K1G9</accession>
<evidence type="ECO:0000313" key="7">
    <source>
        <dbReference type="Proteomes" id="UP000010552"/>
    </source>
</evidence>
<dbReference type="CDD" id="cd01852">
    <property type="entry name" value="AIG1"/>
    <property type="match status" value="2"/>
</dbReference>
<dbReference type="PANTHER" id="PTHR10903">
    <property type="entry name" value="GTPASE, IMAP FAMILY MEMBER-RELATED"/>
    <property type="match status" value="1"/>
</dbReference>
<keyword evidence="4" id="KW-0175">Coiled coil</keyword>
<feature type="coiled-coil region" evidence="4">
    <location>
        <begin position="206"/>
        <end position="275"/>
    </location>
</feature>
<evidence type="ECO:0000256" key="4">
    <source>
        <dbReference type="SAM" id="Coils"/>
    </source>
</evidence>
<dbReference type="EMBL" id="KB031043">
    <property type="protein sequence ID" value="ELK05187.1"/>
    <property type="molecule type" value="Genomic_DNA"/>
</dbReference>
<dbReference type="InterPro" id="IPR006703">
    <property type="entry name" value="G_AIG1"/>
</dbReference>
<dbReference type="InParanoid" id="L5K1G9"/>
<dbReference type="Pfam" id="PF04548">
    <property type="entry name" value="AIG1"/>
    <property type="match status" value="2"/>
</dbReference>
<dbReference type="STRING" id="9402.L5K1G9"/>
<dbReference type="PROSITE" id="PS50007">
    <property type="entry name" value="PIPLC_X_DOMAIN"/>
    <property type="match status" value="1"/>
</dbReference>
<dbReference type="Proteomes" id="UP000010552">
    <property type="component" value="Unassembled WGS sequence"/>
</dbReference>
<organism evidence="6 7">
    <name type="scientific">Pteropus alecto</name>
    <name type="common">Black flying fox</name>
    <dbReference type="NCBI Taxonomy" id="9402"/>
    <lineage>
        <taxon>Eukaryota</taxon>
        <taxon>Metazoa</taxon>
        <taxon>Chordata</taxon>
        <taxon>Craniata</taxon>
        <taxon>Vertebrata</taxon>
        <taxon>Euteleostomi</taxon>
        <taxon>Mammalia</taxon>
        <taxon>Eutheria</taxon>
        <taxon>Laurasiatheria</taxon>
        <taxon>Chiroptera</taxon>
        <taxon>Yinpterochiroptera</taxon>
        <taxon>Pteropodoidea</taxon>
        <taxon>Pteropodidae</taxon>
        <taxon>Pteropodinae</taxon>
        <taxon>Pteropus</taxon>
    </lineage>
</organism>
<sequence>MAGCRDNTLRIVLVGKTGNGKSATANTILGRKEFDSRIAAHAVTKTCQKALRAWNGRELLVVDTPGLFDTKKTLQTTCQEISRCVLASSPGPHAIVLVLELRRYTEEEQKTVALIKAIFGESAMKHMMVLFTRKDALEGQKLSDFIDGADVDLKNILAECGDRYCAFSNHGEPGTAEKDAQVHELVGLIDKMVQGNEGTHFSDAVYKDTEEKLKRMAEQLKKIYADQLEKEIKLVEKQWAHKTQQEKEQEIERIKKKYEELIKNIREEAEKNALAVQLASVIHLGQVREPFAGEASSSSCKMALRFTEVWKVSFRVSIFSRLDPRASQLRLVLLGKTGAGKSATGNSILGEKVFHSSIAAKSITKVFEKRSCMWNEREIVVVDTPGIFDTQLPKAETRKEIARGILLTSPGPHALLLVVPMGRYTPEERKATEEILKMFGPEARKHMILLFTRKDDLDGMSVHDYLQEAEEGLGELMSQFRDRYCAFNNKAVGAEQENQREELLTLVQRVLTENGGRYYTDETYQKAEEEIQKRIQRVQEYYRTELEKMRRECEEEIRMLKGEPQQGSRKARMMAELAEKEKIYALRQQNARDEVMSQNGIFEFIVRLLEMIASHIFSRLFEDKKA</sequence>
<proteinExistence type="inferred from homology"/>
<keyword evidence="7" id="KW-1185">Reference proteome</keyword>
<evidence type="ECO:0000256" key="2">
    <source>
        <dbReference type="ARBA" id="ARBA00022741"/>
    </source>
</evidence>
<feature type="coiled-coil region" evidence="4">
    <location>
        <begin position="524"/>
        <end position="563"/>
    </location>
</feature>
<gene>
    <name evidence="6" type="ORF">PAL_GLEAN10007566</name>
</gene>
<reference evidence="7" key="1">
    <citation type="journal article" date="2013" name="Science">
        <title>Comparative analysis of bat genomes provides insight into the evolution of flight and immunity.</title>
        <authorList>
            <person name="Zhang G."/>
            <person name="Cowled C."/>
            <person name="Shi Z."/>
            <person name="Huang Z."/>
            <person name="Bishop-Lilly K.A."/>
            <person name="Fang X."/>
            <person name="Wynne J.W."/>
            <person name="Xiong Z."/>
            <person name="Baker M.L."/>
            <person name="Zhao W."/>
            <person name="Tachedjian M."/>
            <person name="Zhu Y."/>
            <person name="Zhou P."/>
            <person name="Jiang X."/>
            <person name="Ng J."/>
            <person name="Yang L."/>
            <person name="Wu L."/>
            <person name="Xiao J."/>
            <person name="Feng Y."/>
            <person name="Chen Y."/>
            <person name="Sun X."/>
            <person name="Zhang Y."/>
            <person name="Marsh G.A."/>
            <person name="Crameri G."/>
            <person name="Broder C.C."/>
            <person name="Frey K.G."/>
            <person name="Wang L.F."/>
            <person name="Wang J."/>
        </authorList>
    </citation>
    <scope>NUCLEOTIDE SEQUENCE [LARGE SCALE GENOMIC DNA]</scope>
</reference>
<keyword evidence="3" id="KW-0342">GTP-binding</keyword>
<evidence type="ECO:0000256" key="3">
    <source>
        <dbReference type="ARBA" id="ARBA00023134"/>
    </source>
</evidence>
<name>L5K1G9_PTEAL</name>
<dbReference type="FunFam" id="3.40.50.300:FF:000366">
    <property type="entry name" value="GTPase, IMAP family member 2"/>
    <property type="match status" value="2"/>
</dbReference>
<evidence type="ECO:0000259" key="5">
    <source>
        <dbReference type="PROSITE" id="PS51720"/>
    </source>
</evidence>
<dbReference type="Gene3D" id="3.40.50.300">
    <property type="entry name" value="P-loop containing nucleotide triphosphate hydrolases"/>
    <property type="match status" value="2"/>
</dbReference>
<keyword evidence="2" id="KW-0547">Nucleotide-binding</keyword>
<protein>
    <submittedName>
        <fullName evidence="6">GTPase IMAP family member 4</fullName>
    </submittedName>
</protein>
<dbReference type="GO" id="GO:0005525">
    <property type="term" value="F:GTP binding"/>
    <property type="evidence" value="ECO:0007669"/>
    <property type="project" value="UniProtKB-KW"/>
</dbReference>
<dbReference type="AlphaFoldDB" id="L5K1G9"/>
<dbReference type="InterPro" id="IPR027417">
    <property type="entry name" value="P-loop_NTPase"/>
</dbReference>
<dbReference type="InterPro" id="IPR045058">
    <property type="entry name" value="GIMA/IAN/Toc"/>
</dbReference>
<evidence type="ECO:0000313" key="6">
    <source>
        <dbReference type="EMBL" id="ELK05187.1"/>
    </source>
</evidence>
<comment type="similarity">
    <text evidence="1">Belongs to the TRAFAC class TrmE-Era-EngA-EngB-Septin-like GTPase superfamily. AIG1/Toc34/Toc159-like paraseptin GTPase family. IAN subfamily.</text>
</comment>
<dbReference type="PANTHER" id="PTHR10903:SF170">
    <property type="entry name" value="GTPASE IMAP FAMILY MEMBER 7"/>
    <property type="match status" value="1"/>
</dbReference>
<evidence type="ECO:0000256" key="1">
    <source>
        <dbReference type="ARBA" id="ARBA00008535"/>
    </source>
</evidence>
<dbReference type="eggNOG" id="ENOG502R7PE">
    <property type="taxonomic scope" value="Eukaryota"/>
</dbReference>
<feature type="domain" description="AIG1-type G" evidence="5">
    <location>
        <begin position="326"/>
        <end position="528"/>
    </location>
</feature>
<dbReference type="SUPFAM" id="SSF52540">
    <property type="entry name" value="P-loop containing nucleoside triphosphate hydrolases"/>
    <property type="match status" value="2"/>
</dbReference>
<feature type="domain" description="AIG1-type G" evidence="5">
    <location>
        <begin position="6"/>
        <end position="210"/>
    </location>
</feature>